<keyword evidence="1" id="KW-0732">Signal</keyword>
<proteinExistence type="predicted"/>
<evidence type="ECO:0000313" key="3">
    <source>
        <dbReference type="Proteomes" id="UP000811619"/>
    </source>
</evidence>
<protein>
    <recommendedName>
        <fullName evidence="4">Chitin-binding type-2 domain-containing protein</fullName>
    </recommendedName>
</protein>
<dbReference type="EMBL" id="SRPY01001243">
    <property type="protein sequence ID" value="KAG5913771.1"/>
    <property type="molecule type" value="Genomic_DNA"/>
</dbReference>
<name>A0A8K0IZX2_9HYPO</name>
<dbReference type="Proteomes" id="UP000811619">
    <property type="component" value="Unassembled WGS sequence"/>
</dbReference>
<evidence type="ECO:0000256" key="1">
    <source>
        <dbReference type="SAM" id="SignalP"/>
    </source>
</evidence>
<sequence>MQLSASAVLASIAILAGQTLAKCTLLDKEPPNMVAQLCTPDPWIKNYFKCDDAYMYHNADHFIVYPNGHETFVRVTCQVAEPDGTFWKLVASCVDRDGSVGMVCPGQLAPVTMEALVPSNIKPPQ</sequence>
<dbReference type="AlphaFoldDB" id="A0A8K0IZX2"/>
<organism evidence="2 3">
    <name type="scientific">Claviceps africana</name>
    <dbReference type="NCBI Taxonomy" id="83212"/>
    <lineage>
        <taxon>Eukaryota</taxon>
        <taxon>Fungi</taxon>
        <taxon>Dikarya</taxon>
        <taxon>Ascomycota</taxon>
        <taxon>Pezizomycotina</taxon>
        <taxon>Sordariomycetes</taxon>
        <taxon>Hypocreomycetidae</taxon>
        <taxon>Hypocreales</taxon>
        <taxon>Clavicipitaceae</taxon>
        <taxon>Claviceps</taxon>
    </lineage>
</organism>
<reference evidence="2" key="1">
    <citation type="journal article" date="2020" name="bioRxiv">
        <title>Whole genome comparisons of ergot fungi reveals the divergence and evolution of species within the genus Claviceps are the result of varying mechanisms driving genome evolution and host range expansion.</title>
        <authorList>
            <person name="Wyka S.A."/>
            <person name="Mondo S.J."/>
            <person name="Liu M."/>
            <person name="Dettman J."/>
            <person name="Nalam V."/>
            <person name="Broders K.D."/>
        </authorList>
    </citation>
    <scope>NUCLEOTIDE SEQUENCE</scope>
    <source>
        <strain evidence="2">CCC 489</strain>
    </source>
</reference>
<evidence type="ECO:0000313" key="2">
    <source>
        <dbReference type="EMBL" id="KAG5913771.1"/>
    </source>
</evidence>
<evidence type="ECO:0008006" key="4">
    <source>
        <dbReference type="Google" id="ProtNLM"/>
    </source>
</evidence>
<feature type="signal peptide" evidence="1">
    <location>
        <begin position="1"/>
        <end position="21"/>
    </location>
</feature>
<feature type="chain" id="PRO_5035456287" description="Chitin-binding type-2 domain-containing protein" evidence="1">
    <location>
        <begin position="22"/>
        <end position="125"/>
    </location>
</feature>
<keyword evidence="3" id="KW-1185">Reference proteome</keyword>
<accession>A0A8K0IZX2</accession>
<comment type="caution">
    <text evidence="2">The sequence shown here is derived from an EMBL/GenBank/DDBJ whole genome shotgun (WGS) entry which is preliminary data.</text>
</comment>
<gene>
    <name evidence="2" type="ORF">E4U42_000883</name>
</gene>